<dbReference type="RefSeq" id="WP_111868995.1">
    <property type="nucleotide sequence ID" value="NZ_QLYX01000007.1"/>
</dbReference>
<feature type="transmembrane region" description="Helical" evidence="1">
    <location>
        <begin position="91"/>
        <end position="114"/>
    </location>
</feature>
<feature type="transmembrane region" description="Helical" evidence="1">
    <location>
        <begin position="126"/>
        <end position="150"/>
    </location>
</feature>
<organism evidence="2 3">
    <name type="scientific">Actinomadura craniellae</name>
    <dbReference type="NCBI Taxonomy" id="2231787"/>
    <lineage>
        <taxon>Bacteria</taxon>
        <taxon>Bacillati</taxon>
        <taxon>Actinomycetota</taxon>
        <taxon>Actinomycetes</taxon>
        <taxon>Streptosporangiales</taxon>
        <taxon>Thermomonosporaceae</taxon>
        <taxon>Actinomadura</taxon>
    </lineage>
</organism>
<dbReference type="EMBL" id="QLYX01000007">
    <property type="protein sequence ID" value="RAY14083.1"/>
    <property type="molecule type" value="Genomic_DNA"/>
</dbReference>
<evidence type="ECO:0000256" key="1">
    <source>
        <dbReference type="SAM" id="Phobius"/>
    </source>
</evidence>
<gene>
    <name evidence="2" type="ORF">DPM19_17570</name>
</gene>
<proteinExistence type="predicted"/>
<comment type="caution">
    <text evidence="2">The sequence shown here is derived from an EMBL/GenBank/DDBJ whole genome shotgun (WGS) entry which is preliminary data.</text>
</comment>
<keyword evidence="1" id="KW-0812">Transmembrane</keyword>
<accession>A0A365H741</accession>
<evidence type="ECO:0000313" key="2">
    <source>
        <dbReference type="EMBL" id="RAY14083.1"/>
    </source>
</evidence>
<sequence>MNNRARWSVGMLIIPGGALAGALAAALAWRSRLPDRLPGVGGDGPDATMAVAPFVATTLGLPAGLWVLGLVGFAVTTRLPASQAHAIRTGIQLAVTTVTLALTSAVIVVLHSALDAPSTEQASSPAPAVAVTAISAAALAGALVALALAGGRVTMPPAARAPDRSAVRLPLGAAERGTWQETRAIRPLRWAAALLVLAGAALTAVFVPLVGDVGWAMLAVAVTGLLLVPMHAYRLVIDQRTVRASYGPIRRTVAISDIVQAEAVTVEPNEWALAGMKGAGSSMLLAPGPALSLELADGTTFLTSCRDTATAAGFINSIRDRSA</sequence>
<keyword evidence="1" id="KW-1133">Transmembrane helix</keyword>
<feature type="transmembrane region" description="Helical" evidence="1">
    <location>
        <begin position="190"/>
        <end position="209"/>
    </location>
</feature>
<reference evidence="2 3" key="1">
    <citation type="submission" date="2018-06" db="EMBL/GenBank/DDBJ databases">
        <title>Actinomadura craniellae sp. nov. isolated from marine sponge Craniella sp.</title>
        <authorList>
            <person name="Li L."/>
            <person name="Xu Q.H."/>
            <person name="Lin H.W."/>
            <person name="Lu Y.H."/>
        </authorList>
    </citation>
    <scope>NUCLEOTIDE SEQUENCE [LARGE SCALE GENOMIC DNA]</scope>
    <source>
        <strain evidence="2 3">LHW63021</strain>
    </source>
</reference>
<keyword evidence="3" id="KW-1185">Reference proteome</keyword>
<dbReference type="OrthoDB" id="3365349at2"/>
<protein>
    <recommendedName>
        <fullName evidence="4">DUF1648 domain-containing protein</fullName>
    </recommendedName>
</protein>
<keyword evidence="1" id="KW-0472">Membrane</keyword>
<evidence type="ECO:0000313" key="3">
    <source>
        <dbReference type="Proteomes" id="UP000251891"/>
    </source>
</evidence>
<name>A0A365H741_9ACTN</name>
<evidence type="ECO:0008006" key="4">
    <source>
        <dbReference type="Google" id="ProtNLM"/>
    </source>
</evidence>
<dbReference type="Proteomes" id="UP000251891">
    <property type="component" value="Unassembled WGS sequence"/>
</dbReference>
<feature type="transmembrane region" description="Helical" evidence="1">
    <location>
        <begin position="215"/>
        <end position="236"/>
    </location>
</feature>
<feature type="transmembrane region" description="Helical" evidence="1">
    <location>
        <begin position="52"/>
        <end position="79"/>
    </location>
</feature>
<dbReference type="AlphaFoldDB" id="A0A365H741"/>